<reference evidence="2" key="1">
    <citation type="journal article" date="2019" name="Int. J. Syst. Evol. Microbiol.">
        <title>The Global Catalogue of Microorganisms (GCM) 10K type strain sequencing project: providing services to taxonomists for standard genome sequencing and annotation.</title>
        <authorList>
            <consortium name="The Broad Institute Genomics Platform"/>
            <consortium name="The Broad Institute Genome Sequencing Center for Infectious Disease"/>
            <person name="Wu L."/>
            <person name="Ma J."/>
        </authorList>
    </citation>
    <scope>NUCLEOTIDE SEQUENCE [LARGE SCALE GENOMIC DNA]</scope>
    <source>
        <strain evidence="2">CCUG 54520</strain>
    </source>
</reference>
<keyword evidence="2" id="KW-1185">Reference proteome</keyword>
<dbReference type="Proteomes" id="UP001595914">
    <property type="component" value="Unassembled WGS sequence"/>
</dbReference>
<sequence>MAGPTVYVIDRVVTRPGRAREFVDAYLAEYAPGARERGMTLERVLVSPPVWFDDESNTVTATWALDGADAWWQMTWQGRPDPALGRWWARMDELLVERSRSVASAAGDVDGLSDV</sequence>
<gene>
    <name evidence="1" type="ORF">ACFO6S_14640</name>
</gene>
<proteinExistence type="predicted"/>
<comment type="caution">
    <text evidence="1">The sequence shown here is derived from an EMBL/GenBank/DDBJ whole genome shotgun (WGS) entry which is preliminary data.</text>
</comment>
<name>A0ABV9FUL7_9NOCA</name>
<evidence type="ECO:0000313" key="1">
    <source>
        <dbReference type="EMBL" id="MFC4604933.1"/>
    </source>
</evidence>
<evidence type="ECO:0000313" key="2">
    <source>
        <dbReference type="Proteomes" id="UP001595914"/>
    </source>
</evidence>
<dbReference type="EMBL" id="JBHSFO010000008">
    <property type="protein sequence ID" value="MFC4604933.1"/>
    <property type="molecule type" value="Genomic_DNA"/>
</dbReference>
<evidence type="ECO:0008006" key="3">
    <source>
        <dbReference type="Google" id="ProtNLM"/>
    </source>
</evidence>
<organism evidence="1 2">
    <name type="scientific">Rhodococcus kronopolitis</name>
    <dbReference type="NCBI Taxonomy" id="1460226"/>
    <lineage>
        <taxon>Bacteria</taxon>
        <taxon>Bacillati</taxon>
        <taxon>Actinomycetota</taxon>
        <taxon>Actinomycetes</taxon>
        <taxon>Mycobacteriales</taxon>
        <taxon>Nocardiaceae</taxon>
        <taxon>Rhodococcus</taxon>
    </lineage>
</organism>
<protein>
    <recommendedName>
        <fullName evidence="3">Superfamily II DNA helicase</fullName>
    </recommendedName>
</protein>
<dbReference type="RefSeq" id="WP_378418130.1">
    <property type="nucleotide sequence ID" value="NZ_JBHSFO010000008.1"/>
</dbReference>
<accession>A0ABV9FUL7</accession>